<dbReference type="InterPro" id="IPR002563">
    <property type="entry name" value="Flavin_Rdtase-like_dom"/>
</dbReference>
<sequence>MHIASEPAILYFGTPVVLISTVNADGSVNLAPMSSVFWLGWRAVLGLAAPSQTTQNLLRTGECVLNLPSVDLVGAVNRLALTTGSDPVPAGKQQKGYRTERDKFGTAGLTPVAADTVAPPRVRECPVQLEAVVEAVHGLADNDAAIRGRLVSIEVRVQRVHLEESILLAGHPNRVDPDKWRPLIMSFQHFYGLGARVHDSALAGIAEHLYRSPDVDRARQALAQ</sequence>
<evidence type="ECO:0000256" key="3">
    <source>
        <dbReference type="ARBA" id="ARBA00038054"/>
    </source>
</evidence>
<accession>A0ABP7UBB0</accession>
<evidence type="ECO:0000256" key="1">
    <source>
        <dbReference type="ARBA" id="ARBA00001917"/>
    </source>
</evidence>
<dbReference type="PANTHER" id="PTHR43567">
    <property type="entry name" value="FLAVOREDOXIN-RELATED-RELATED"/>
    <property type="match status" value="1"/>
</dbReference>
<dbReference type="SUPFAM" id="SSF50475">
    <property type="entry name" value="FMN-binding split barrel"/>
    <property type="match status" value="1"/>
</dbReference>
<dbReference type="SMART" id="SM00903">
    <property type="entry name" value="Flavin_Reduct"/>
    <property type="match status" value="1"/>
</dbReference>
<dbReference type="Proteomes" id="UP001501469">
    <property type="component" value="Unassembled WGS sequence"/>
</dbReference>
<evidence type="ECO:0000313" key="6">
    <source>
        <dbReference type="Proteomes" id="UP001501469"/>
    </source>
</evidence>
<evidence type="ECO:0000256" key="2">
    <source>
        <dbReference type="ARBA" id="ARBA00022630"/>
    </source>
</evidence>
<dbReference type="InterPro" id="IPR052174">
    <property type="entry name" value="Flavoredoxin"/>
</dbReference>
<organism evidence="5 6">
    <name type="scientific">Hymenobacter glaciei</name>
    <dbReference type="NCBI Taxonomy" id="877209"/>
    <lineage>
        <taxon>Bacteria</taxon>
        <taxon>Pseudomonadati</taxon>
        <taxon>Bacteroidota</taxon>
        <taxon>Cytophagia</taxon>
        <taxon>Cytophagales</taxon>
        <taxon>Hymenobacteraceae</taxon>
        <taxon>Hymenobacter</taxon>
    </lineage>
</organism>
<dbReference type="InterPro" id="IPR012349">
    <property type="entry name" value="Split_barrel_FMN-bd"/>
</dbReference>
<evidence type="ECO:0000259" key="4">
    <source>
        <dbReference type="SMART" id="SM00903"/>
    </source>
</evidence>
<gene>
    <name evidence="5" type="ORF">GCM10022409_26750</name>
</gene>
<comment type="cofactor">
    <cofactor evidence="1">
        <name>FMN</name>
        <dbReference type="ChEBI" id="CHEBI:58210"/>
    </cofactor>
</comment>
<dbReference type="Gene3D" id="2.30.110.10">
    <property type="entry name" value="Electron Transport, Fmn-binding Protein, Chain A"/>
    <property type="match status" value="1"/>
</dbReference>
<reference evidence="6" key="1">
    <citation type="journal article" date="2019" name="Int. J. Syst. Evol. Microbiol.">
        <title>The Global Catalogue of Microorganisms (GCM) 10K type strain sequencing project: providing services to taxonomists for standard genome sequencing and annotation.</title>
        <authorList>
            <consortium name="The Broad Institute Genomics Platform"/>
            <consortium name="The Broad Institute Genome Sequencing Center for Infectious Disease"/>
            <person name="Wu L."/>
            <person name="Ma J."/>
        </authorList>
    </citation>
    <scope>NUCLEOTIDE SEQUENCE [LARGE SCALE GENOMIC DNA]</scope>
    <source>
        <strain evidence="6">JCM 17225</strain>
    </source>
</reference>
<keyword evidence="2" id="KW-0285">Flavoprotein</keyword>
<keyword evidence="6" id="KW-1185">Reference proteome</keyword>
<dbReference type="PANTHER" id="PTHR43567:SF1">
    <property type="entry name" value="FLAVOREDOXIN"/>
    <property type="match status" value="1"/>
</dbReference>
<comment type="similarity">
    <text evidence="3">Belongs to the flavoredoxin family.</text>
</comment>
<protein>
    <submittedName>
        <fullName evidence="5">Flavin reductase family protein</fullName>
    </submittedName>
</protein>
<proteinExistence type="inferred from homology"/>
<evidence type="ECO:0000313" key="5">
    <source>
        <dbReference type="EMBL" id="GAA4039659.1"/>
    </source>
</evidence>
<dbReference type="EMBL" id="BAABDK010000021">
    <property type="protein sequence ID" value="GAA4039659.1"/>
    <property type="molecule type" value="Genomic_DNA"/>
</dbReference>
<feature type="domain" description="Flavin reductase like" evidence="4">
    <location>
        <begin position="9"/>
        <end position="162"/>
    </location>
</feature>
<name>A0ABP7UBB0_9BACT</name>
<dbReference type="Pfam" id="PF01613">
    <property type="entry name" value="Flavin_Reduct"/>
    <property type="match status" value="1"/>
</dbReference>
<comment type="caution">
    <text evidence="5">The sequence shown here is derived from an EMBL/GenBank/DDBJ whole genome shotgun (WGS) entry which is preliminary data.</text>
</comment>
<dbReference type="RefSeq" id="WP_345055352.1">
    <property type="nucleotide sequence ID" value="NZ_BAABDK010000021.1"/>
</dbReference>